<dbReference type="RefSeq" id="XP_024406055.1">
    <property type="nucleotide sequence ID" value="XM_024549217.1"/>
</dbReference>
<sequence length="371" mass="42298">MCDELRPASKPLSTSWWSSETDDEALERLALDIFLTEFTTKAADRQASRGFLDGIQPLLKSDNPQSSLVCSAKTVALASIGIRLKRKSLIRKTERQYGDLLGNLHQSLYAETRCVSIETLYTAILLGLYEIIISRNKSPMQYMTHVKGVCAILLSPRSPFRLEYGRIMFQPSSLLMSEDDIVAYWPLDDSYVQNLNATLHKFQDFSHRAELYLMKETAHMEESKLLQREALVLDEEFSHWGESITDHPSYARVTVASLDESAAAQSGCDYCHSGPVDTYSDHYIAAIWNTYRKSHIVLLDIMAHLERHISKEETSLKLQGRVEKFVADIIASIPYHLAYDVDEYLKCIHSQRSDIAPNRSFSYTYYAVYHG</sequence>
<dbReference type="EMBL" id="JPDN02000009">
    <property type="protein sequence ID" value="PON27729.1"/>
    <property type="molecule type" value="Genomic_DNA"/>
</dbReference>
<reference evidence="1 2" key="1">
    <citation type="journal article" date="2016" name="Genome Announc.">
        <title>Draft Whole-Genome Sequence of Trichoderma gamsii T6085, a Promising Biocontrol Agent of Fusarium Head Blight on Wheat.</title>
        <authorList>
            <person name="Baroncelli R."/>
            <person name="Zapparata A."/>
            <person name="Piaggeschi G."/>
            <person name="Sarrocco S."/>
            <person name="Vannacci G."/>
        </authorList>
    </citation>
    <scope>NUCLEOTIDE SEQUENCE [LARGE SCALE GENOMIC DNA]</scope>
    <source>
        <strain evidence="1 2">T6085</strain>
    </source>
</reference>
<comment type="caution">
    <text evidence="1">The sequence shown here is derived from an EMBL/GenBank/DDBJ whole genome shotgun (WGS) entry which is preliminary data.</text>
</comment>
<organism evidence="1 2">
    <name type="scientific">Trichoderma gamsii</name>
    <dbReference type="NCBI Taxonomy" id="398673"/>
    <lineage>
        <taxon>Eukaryota</taxon>
        <taxon>Fungi</taxon>
        <taxon>Dikarya</taxon>
        <taxon>Ascomycota</taxon>
        <taxon>Pezizomycotina</taxon>
        <taxon>Sordariomycetes</taxon>
        <taxon>Hypocreomycetidae</taxon>
        <taxon>Hypocreales</taxon>
        <taxon>Hypocreaceae</taxon>
        <taxon>Trichoderma</taxon>
    </lineage>
</organism>
<evidence type="ECO:0000313" key="2">
    <source>
        <dbReference type="Proteomes" id="UP000054821"/>
    </source>
</evidence>
<dbReference type="InterPro" id="IPR053175">
    <property type="entry name" value="DHMBA_Reg_Transcription_Factor"/>
</dbReference>
<dbReference type="STRING" id="398673.A0A2P4ZTV8"/>
<evidence type="ECO:0000313" key="1">
    <source>
        <dbReference type="EMBL" id="PON27729.1"/>
    </source>
</evidence>
<protein>
    <recommendedName>
        <fullName evidence="3">C6 zinc finger protein</fullName>
    </recommendedName>
</protein>
<accession>A0A2P4ZTV8</accession>
<name>A0A2P4ZTV8_9HYPO</name>
<dbReference type="GeneID" id="36347453"/>
<dbReference type="PANTHER" id="PTHR38791">
    <property type="entry name" value="ZN(II)2CYS6 TRANSCRIPTION FACTOR (EUROFUNG)-RELATED-RELATED"/>
    <property type="match status" value="1"/>
</dbReference>
<proteinExistence type="predicted"/>
<dbReference type="Proteomes" id="UP000054821">
    <property type="component" value="Unassembled WGS sequence"/>
</dbReference>
<dbReference type="PANTHER" id="PTHR38791:SF5">
    <property type="entry name" value="TRANSCRIPTION FACTOR DBAG-RELATED"/>
    <property type="match status" value="1"/>
</dbReference>
<gene>
    <name evidence="1" type="ORF">TGAM01_v203496</name>
</gene>
<dbReference type="AlphaFoldDB" id="A0A2P4ZTV8"/>
<evidence type="ECO:0008006" key="3">
    <source>
        <dbReference type="Google" id="ProtNLM"/>
    </source>
</evidence>
<keyword evidence="2" id="KW-1185">Reference proteome</keyword>